<keyword evidence="3" id="KW-0813">Transport</keyword>
<evidence type="ECO:0000259" key="11">
    <source>
        <dbReference type="Pfam" id="PF01061"/>
    </source>
</evidence>
<keyword evidence="6 10" id="KW-1133">Transmembrane helix</keyword>
<dbReference type="EMBL" id="JAGMWN010000001">
    <property type="protein sequence ID" value="MBP5855612.1"/>
    <property type="molecule type" value="Genomic_DNA"/>
</dbReference>
<keyword evidence="8 10" id="KW-0472">Membrane</keyword>
<proteinExistence type="inferred from homology"/>
<keyword evidence="7" id="KW-0625">Polysaccharide transport</keyword>
<evidence type="ECO:0000256" key="7">
    <source>
        <dbReference type="ARBA" id="ARBA00023047"/>
    </source>
</evidence>
<evidence type="ECO:0000256" key="3">
    <source>
        <dbReference type="ARBA" id="ARBA00022448"/>
    </source>
</evidence>
<dbReference type="InterPro" id="IPR013525">
    <property type="entry name" value="ABC2_TM"/>
</dbReference>
<comment type="caution">
    <text evidence="12">The sequence shown here is derived from an EMBL/GenBank/DDBJ whole genome shotgun (WGS) entry which is preliminary data.</text>
</comment>
<dbReference type="RefSeq" id="WP_210680191.1">
    <property type="nucleotide sequence ID" value="NZ_JAGMWN010000001.1"/>
</dbReference>
<evidence type="ECO:0000256" key="5">
    <source>
        <dbReference type="ARBA" id="ARBA00022692"/>
    </source>
</evidence>
<keyword evidence="4" id="KW-1003">Cell membrane</keyword>
<keyword evidence="7" id="KW-0762">Sugar transport</keyword>
<protein>
    <submittedName>
        <fullName evidence="12">ABC transporter permease</fullName>
    </submittedName>
</protein>
<gene>
    <name evidence="12" type="ORF">KAJ83_01220</name>
</gene>
<sequence length="289" mass="32525">MNEQHSMAAGRPKRTPAKPGFTTPERGGSFSVVISDIRESIRLAPVWLYSGWIDVLWKYRRTKLGAFWHTLALGAFVFVMGTIWAVVLKQDPTHHFRYVGTSLIVWSLLSYFVVEGTHCILSSGATALSIRFPFIAFAMGHVWRALLLFGHHCLLYLIIMVVTQFLPGWIALLALPALLLLVANGVWISLLVGIICMRSRDVVPAAASAMQIAMFVTPILWPKDMLGPELAYAVDYNPLYHLVRIVRDPLIGQMPDPVSWIWAVGTLIVGTAVTFWIYGRVRDRIAFWY</sequence>
<keyword evidence="5 10" id="KW-0812">Transmembrane</keyword>
<evidence type="ECO:0000256" key="1">
    <source>
        <dbReference type="ARBA" id="ARBA00004651"/>
    </source>
</evidence>
<dbReference type="GO" id="GO:0015774">
    <property type="term" value="P:polysaccharide transport"/>
    <property type="evidence" value="ECO:0007669"/>
    <property type="project" value="UniProtKB-KW"/>
</dbReference>
<comment type="similarity">
    <text evidence="2">Belongs to the ABC-2 integral membrane protein family.</text>
</comment>
<organism evidence="12 13">
    <name type="scientific">Marivibrio halodurans</name>
    <dbReference type="NCBI Taxonomy" id="2039722"/>
    <lineage>
        <taxon>Bacteria</taxon>
        <taxon>Pseudomonadati</taxon>
        <taxon>Pseudomonadota</taxon>
        <taxon>Alphaproteobacteria</taxon>
        <taxon>Rhodospirillales</taxon>
        <taxon>Rhodospirillaceae</taxon>
        <taxon>Marivibrio</taxon>
    </lineage>
</organism>
<feature type="transmembrane region" description="Helical" evidence="10">
    <location>
        <begin position="95"/>
        <end position="114"/>
    </location>
</feature>
<accession>A0A8J7V198</accession>
<evidence type="ECO:0000256" key="6">
    <source>
        <dbReference type="ARBA" id="ARBA00022989"/>
    </source>
</evidence>
<feature type="transmembrane region" description="Helical" evidence="10">
    <location>
        <begin position="169"/>
        <end position="195"/>
    </location>
</feature>
<evidence type="ECO:0000256" key="8">
    <source>
        <dbReference type="ARBA" id="ARBA00023136"/>
    </source>
</evidence>
<dbReference type="GO" id="GO:0140359">
    <property type="term" value="F:ABC-type transporter activity"/>
    <property type="evidence" value="ECO:0007669"/>
    <property type="project" value="InterPro"/>
</dbReference>
<dbReference type="Proteomes" id="UP000672602">
    <property type="component" value="Unassembled WGS sequence"/>
</dbReference>
<evidence type="ECO:0000256" key="4">
    <source>
        <dbReference type="ARBA" id="ARBA00022475"/>
    </source>
</evidence>
<feature type="transmembrane region" description="Helical" evidence="10">
    <location>
        <begin position="260"/>
        <end position="279"/>
    </location>
</feature>
<dbReference type="GO" id="GO:0005886">
    <property type="term" value="C:plasma membrane"/>
    <property type="evidence" value="ECO:0007669"/>
    <property type="project" value="UniProtKB-SubCell"/>
</dbReference>
<name>A0A8J7V198_9PROT</name>
<dbReference type="Pfam" id="PF01061">
    <property type="entry name" value="ABC2_membrane"/>
    <property type="match status" value="1"/>
</dbReference>
<feature type="transmembrane region" description="Helical" evidence="10">
    <location>
        <begin position="145"/>
        <end position="163"/>
    </location>
</feature>
<dbReference type="PANTHER" id="PTHR30413:SF10">
    <property type="entry name" value="CAPSULE POLYSACCHARIDE EXPORT INNER-MEMBRANE PROTEIN CTRC"/>
    <property type="match status" value="1"/>
</dbReference>
<evidence type="ECO:0000256" key="10">
    <source>
        <dbReference type="SAM" id="Phobius"/>
    </source>
</evidence>
<feature type="domain" description="ABC-2 type transporter transmembrane" evidence="11">
    <location>
        <begin position="58"/>
        <end position="248"/>
    </location>
</feature>
<dbReference type="PANTHER" id="PTHR30413">
    <property type="entry name" value="INNER MEMBRANE TRANSPORT PERMEASE"/>
    <property type="match status" value="1"/>
</dbReference>
<evidence type="ECO:0000313" key="12">
    <source>
        <dbReference type="EMBL" id="MBP5855612.1"/>
    </source>
</evidence>
<dbReference type="GO" id="GO:0015920">
    <property type="term" value="P:lipopolysaccharide transport"/>
    <property type="evidence" value="ECO:0007669"/>
    <property type="project" value="TreeGrafter"/>
</dbReference>
<reference evidence="12" key="1">
    <citation type="submission" date="2021-04" db="EMBL/GenBank/DDBJ databases">
        <authorList>
            <person name="Zhang D.-C."/>
        </authorList>
    </citation>
    <scope>NUCLEOTIDE SEQUENCE</scope>
    <source>
        <strain evidence="12">CGMCC 1.15697</strain>
    </source>
</reference>
<dbReference type="AlphaFoldDB" id="A0A8J7V198"/>
<keyword evidence="13" id="KW-1185">Reference proteome</keyword>
<evidence type="ECO:0000313" key="13">
    <source>
        <dbReference type="Proteomes" id="UP000672602"/>
    </source>
</evidence>
<comment type="subcellular location">
    <subcellularLocation>
        <location evidence="1">Cell membrane</location>
        <topology evidence="1">Multi-pass membrane protein</topology>
    </subcellularLocation>
</comment>
<feature type="transmembrane region" description="Helical" evidence="10">
    <location>
        <begin position="66"/>
        <end position="88"/>
    </location>
</feature>
<feature type="transmembrane region" description="Helical" evidence="10">
    <location>
        <begin position="202"/>
        <end position="221"/>
    </location>
</feature>
<evidence type="ECO:0000256" key="9">
    <source>
        <dbReference type="SAM" id="MobiDB-lite"/>
    </source>
</evidence>
<evidence type="ECO:0000256" key="2">
    <source>
        <dbReference type="ARBA" id="ARBA00007783"/>
    </source>
</evidence>
<feature type="region of interest" description="Disordered" evidence="9">
    <location>
        <begin position="1"/>
        <end position="24"/>
    </location>
</feature>